<feature type="domain" description="AB hydrolase-1" evidence="5">
    <location>
        <begin position="60"/>
        <end position="297"/>
    </location>
</feature>
<evidence type="ECO:0000313" key="6">
    <source>
        <dbReference type="EMBL" id="RDV13447.1"/>
    </source>
</evidence>
<dbReference type="InterPro" id="IPR000073">
    <property type="entry name" value="AB_hydrolase_1"/>
</dbReference>
<evidence type="ECO:0000313" key="7">
    <source>
        <dbReference type="Proteomes" id="UP000256708"/>
    </source>
</evidence>
<dbReference type="PIRSF" id="PIRSF005211">
    <property type="entry name" value="Ab_hydro_YheT"/>
    <property type="match status" value="1"/>
</dbReference>
<accession>A0A3D8L7V8</accession>
<evidence type="ECO:0000256" key="1">
    <source>
        <dbReference type="ARBA" id="ARBA00010884"/>
    </source>
</evidence>
<dbReference type="Proteomes" id="UP000256708">
    <property type="component" value="Unassembled WGS sequence"/>
</dbReference>
<reference evidence="7" key="1">
    <citation type="submission" date="2018-08" db="EMBL/GenBank/DDBJ databases">
        <authorList>
            <person name="Liu Z.-W."/>
            <person name="Du Z.-J."/>
        </authorList>
    </citation>
    <scope>NUCLEOTIDE SEQUENCE [LARGE SCALE GENOMIC DNA]</scope>
    <source>
        <strain evidence="7">H4X</strain>
    </source>
</reference>
<evidence type="ECO:0000259" key="5">
    <source>
        <dbReference type="Pfam" id="PF00561"/>
    </source>
</evidence>
<evidence type="ECO:0000256" key="4">
    <source>
        <dbReference type="PIRSR" id="PIRSR005211-1"/>
    </source>
</evidence>
<gene>
    <name evidence="6" type="ORF">DXT99_19865</name>
</gene>
<dbReference type="OrthoDB" id="332676at2"/>
<organism evidence="6 7">
    <name type="scientific">Pontibacter diazotrophicus</name>
    <dbReference type="NCBI Taxonomy" id="1400979"/>
    <lineage>
        <taxon>Bacteria</taxon>
        <taxon>Pseudomonadati</taxon>
        <taxon>Bacteroidota</taxon>
        <taxon>Cytophagia</taxon>
        <taxon>Cytophagales</taxon>
        <taxon>Hymenobacteraceae</taxon>
        <taxon>Pontibacter</taxon>
    </lineage>
</organism>
<keyword evidence="7" id="KW-1185">Reference proteome</keyword>
<dbReference type="InterPro" id="IPR050960">
    <property type="entry name" value="AB_hydrolase_4_sf"/>
</dbReference>
<dbReference type="EMBL" id="QRGR01000024">
    <property type="protein sequence ID" value="RDV13447.1"/>
    <property type="molecule type" value="Genomic_DNA"/>
</dbReference>
<name>A0A3D8L7V8_9BACT</name>
<dbReference type="GO" id="GO:0034338">
    <property type="term" value="F:short-chain carboxylesterase activity"/>
    <property type="evidence" value="ECO:0007669"/>
    <property type="project" value="TreeGrafter"/>
</dbReference>
<keyword evidence="3 6" id="KW-0378">Hydrolase</keyword>
<dbReference type="Pfam" id="PF00561">
    <property type="entry name" value="Abhydrolase_1"/>
    <property type="match status" value="1"/>
</dbReference>
<dbReference type="SUPFAM" id="SSF53474">
    <property type="entry name" value="alpha/beta-Hydrolases"/>
    <property type="match status" value="1"/>
</dbReference>
<dbReference type="InterPro" id="IPR012020">
    <property type="entry name" value="ABHD4"/>
</dbReference>
<dbReference type="PANTHER" id="PTHR10794:SF94">
    <property type="entry name" value="ESTERASE YHET-RELATED"/>
    <property type="match status" value="1"/>
</dbReference>
<sequence length="325" mass="37185">MPIIPSEHKAPFYLFNGHLQTIVPSLFRQVEGVQYQRERLVTPDEDFIDVDWCRVGSDSLIILSHGLEGDTARPYITGMVKAFNARGIDAMAWNYRSCSGEPNKLLRSYHLGASDDLDFVLQYALEHNSYRIVYLVGFSAGGNITLKYLGEAPEQVPPQVKCAAVFSTPVDLKGSAQRISKIYTRRFLKSLKLKLEQKQRLYAQEVDLTDYNVLWSFPEFDDKYTAPLHGFKDAEDYYARVSSKQFIPNIQLPTLLVNAKNDPFLSEECYPVQEAQENSNFYLEMPEQGGHVGFAEDFRKDLYYSEARAVQFLLDTKTDSSFQVY</sequence>
<dbReference type="PROSITE" id="PS01133">
    <property type="entry name" value="UPF0017"/>
    <property type="match status" value="1"/>
</dbReference>
<evidence type="ECO:0000256" key="3">
    <source>
        <dbReference type="ARBA" id="ARBA00022801"/>
    </source>
</evidence>
<dbReference type="RefSeq" id="WP_115567334.1">
    <property type="nucleotide sequence ID" value="NZ_QRGR01000024.1"/>
</dbReference>
<dbReference type="PANTHER" id="PTHR10794">
    <property type="entry name" value="ABHYDROLASE DOMAIN-CONTAINING PROTEIN"/>
    <property type="match status" value="1"/>
</dbReference>
<dbReference type="InterPro" id="IPR000952">
    <property type="entry name" value="AB_hydrolase_4_CS"/>
</dbReference>
<dbReference type="Gene3D" id="3.40.50.1820">
    <property type="entry name" value="alpha/beta hydrolase"/>
    <property type="match status" value="1"/>
</dbReference>
<keyword evidence="2" id="KW-0719">Serine esterase</keyword>
<dbReference type="InterPro" id="IPR029058">
    <property type="entry name" value="AB_hydrolase_fold"/>
</dbReference>
<comment type="caution">
    <text evidence="6">The sequence shown here is derived from an EMBL/GenBank/DDBJ whole genome shotgun (WGS) entry which is preliminary data.</text>
</comment>
<dbReference type="GO" id="GO:0047372">
    <property type="term" value="F:monoacylglycerol lipase activity"/>
    <property type="evidence" value="ECO:0007669"/>
    <property type="project" value="TreeGrafter"/>
</dbReference>
<proteinExistence type="inferred from homology"/>
<evidence type="ECO:0000256" key="2">
    <source>
        <dbReference type="ARBA" id="ARBA00022487"/>
    </source>
</evidence>
<protein>
    <submittedName>
        <fullName evidence="6">Alpha/beta fold hydrolase</fullName>
    </submittedName>
</protein>
<dbReference type="AlphaFoldDB" id="A0A3D8L7V8"/>
<feature type="active site" description="Charge relay system" evidence="4">
    <location>
        <position position="262"/>
    </location>
</feature>
<feature type="active site" description="Charge relay system" evidence="4">
    <location>
        <position position="139"/>
    </location>
</feature>
<comment type="similarity">
    <text evidence="1">Belongs to the AB hydrolase superfamily. AB hydrolase 4 family.</text>
</comment>
<feature type="active site" description="Charge relay system" evidence="4">
    <location>
        <position position="291"/>
    </location>
</feature>